<dbReference type="InterPro" id="IPR028080">
    <property type="entry name" value="DUF4454"/>
</dbReference>
<dbReference type="PROSITE" id="PS51257">
    <property type="entry name" value="PROKAR_LIPOPROTEIN"/>
    <property type="match status" value="1"/>
</dbReference>
<dbReference type="Pfam" id="PF14628">
    <property type="entry name" value="DUF4454"/>
    <property type="match status" value="1"/>
</dbReference>
<gene>
    <name evidence="5" type="ORF">CSLFYP84_01146</name>
    <name evidence="4" type="ORF">PM006_22105</name>
</gene>
<accession>A0A6N3BFB2</accession>
<evidence type="ECO:0000259" key="3">
    <source>
        <dbReference type="SMART" id="SM01324"/>
    </source>
</evidence>
<proteinExistence type="predicted"/>
<dbReference type="EMBL" id="CACRUA010000015">
    <property type="protein sequence ID" value="VYU03440.1"/>
    <property type="molecule type" value="Genomic_DNA"/>
</dbReference>
<feature type="region of interest" description="Disordered" evidence="1">
    <location>
        <begin position="21"/>
        <end position="69"/>
    </location>
</feature>
<organism evidence="5">
    <name type="scientific">Clostridium symbiosum</name>
    <name type="common">Bacteroides symbiosus</name>
    <dbReference type="NCBI Taxonomy" id="1512"/>
    <lineage>
        <taxon>Bacteria</taxon>
        <taxon>Bacillati</taxon>
        <taxon>Bacillota</taxon>
        <taxon>Clostridia</taxon>
        <taxon>Lachnospirales</taxon>
        <taxon>Lachnospiraceae</taxon>
        <taxon>Otoolea</taxon>
    </lineage>
</organism>
<feature type="signal peptide" evidence="2">
    <location>
        <begin position="1"/>
        <end position="19"/>
    </location>
</feature>
<dbReference type="AlphaFoldDB" id="A0A6N3BFB2"/>
<dbReference type="Gene3D" id="1.20.58.1690">
    <property type="match status" value="1"/>
</dbReference>
<dbReference type="Proteomes" id="UP001300871">
    <property type="component" value="Unassembled WGS sequence"/>
</dbReference>
<reference evidence="4" key="2">
    <citation type="submission" date="2023-01" db="EMBL/GenBank/DDBJ databases">
        <title>Human gut microbiome strain richness.</title>
        <authorList>
            <person name="Chen-Liaw A."/>
        </authorList>
    </citation>
    <scope>NUCLEOTIDE SEQUENCE</scope>
    <source>
        <strain evidence="4">B1_m1001713B170214d0_201011</strain>
    </source>
</reference>
<dbReference type="SMART" id="SM01324">
    <property type="entry name" value="YARHG"/>
    <property type="match status" value="1"/>
</dbReference>
<keyword evidence="2" id="KW-0732">Signal</keyword>
<evidence type="ECO:0000313" key="5">
    <source>
        <dbReference type="EMBL" id="VYU03440.1"/>
    </source>
</evidence>
<dbReference type="RefSeq" id="WP_156684458.1">
    <property type="nucleotide sequence ID" value="NZ_CACRUA010000015.1"/>
</dbReference>
<feature type="compositionally biased region" description="Basic and acidic residues" evidence="1">
    <location>
        <begin position="36"/>
        <end position="57"/>
    </location>
</feature>
<feature type="domain" description="YARHG" evidence="3">
    <location>
        <begin position="180"/>
        <end position="265"/>
    </location>
</feature>
<evidence type="ECO:0000313" key="4">
    <source>
        <dbReference type="EMBL" id="MDB2002905.1"/>
    </source>
</evidence>
<sequence length="472" mass="52611">MKQSIKCMLILLAALSITACSPGRGEEETGLPDTGKTQEDAGNKREDSGDKETESGMKTEAPTSEAPENKEWEQFCGSYFKAGDFRYRLSVIPGKAEERDNLSITVYKRSMEGADAERSNAVTGLAEYQLPYEAGVDTYNLEDEMSGGGGNFCLLSLNRDGTVSLGGDGEDAGIYYSYNDNLKLPEGFRRPLNDTDLLGMSREDLRIIRNQFYAVYGRKFQSADLTEYFEAEPWYRGNTEAGQFDEAILGGLIKRNIAFLNDAEEKYDAGQAAMAKKEYDALEPAPYLELLPEYGEIEVELASDKEHAVDKGLYYAAEGTISVPITLTAEQYKALDGGAELELVTDELTGEKKTLKKAETPEYGEYVFGDEAEGDYVMSTYNPDSGLYSFWANSADTRFKRVYQGVVYVLKGACEEYYGYFDMPRESIVESPGNYRVMDFNEEGPYGPQPYYGNILEMDSKGYVKAIYFQGD</sequence>
<reference evidence="5" key="1">
    <citation type="submission" date="2019-11" db="EMBL/GenBank/DDBJ databases">
        <authorList>
            <person name="Feng L."/>
        </authorList>
    </citation>
    <scope>NUCLEOTIDE SEQUENCE</scope>
    <source>
        <strain evidence="5">CsymbiosumLFYP84</strain>
    </source>
</reference>
<evidence type="ECO:0000256" key="2">
    <source>
        <dbReference type="SAM" id="SignalP"/>
    </source>
</evidence>
<protein>
    <submittedName>
        <fullName evidence="4">DUF4454 domain-containing protein</fullName>
    </submittedName>
</protein>
<dbReference type="InterPro" id="IPR038434">
    <property type="entry name" value="YARHG_sf"/>
</dbReference>
<dbReference type="InterPro" id="IPR025582">
    <property type="entry name" value="YARHG_dom"/>
</dbReference>
<feature type="chain" id="PRO_5044426001" evidence="2">
    <location>
        <begin position="20"/>
        <end position="472"/>
    </location>
</feature>
<evidence type="ECO:0000256" key="1">
    <source>
        <dbReference type="SAM" id="MobiDB-lite"/>
    </source>
</evidence>
<name>A0A6N3BFB2_CLOSY</name>
<dbReference type="Pfam" id="PF13308">
    <property type="entry name" value="YARHG"/>
    <property type="match status" value="1"/>
</dbReference>
<dbReference type="EMBL" id="JAQLGM010000101">
    <property type="protein sequence ID" value="MDB2002905.1"/>
    <property type="molecule type" value="Genomic_DNA"/>
</dbReference>